<feature type="site" description="Involved in the stabilization of negative charge on the oxyanion by the formation of the oxyanion hole" evidence="3">
    <location>
        <position position="152"/>
    </location>
</feature>
<comment type="caution">
    <text evidence="3">Lacks conserved residue(s) required for the propagation of feature annotation.</text>
</comment>
<dbReference type="InterPro" id="IPR016117">
    <property type="entry name" value="ArgJ-like_dom_sf"/>
</dbReference>
<gene>
    <name evidence="4" type="primary">ARGJ_0</name>
    <name evidence="4" type="ORF">Zm00014a_030334</name>
</gene>
<comment type="pathway">
    <text evidence="3">Amino-acid biosynthesis; L-arginine biosynthesis; N(2)-acetyl-L-ornithine from L-glutamate: step 1/4.</text>
</comment>
<dbReference type="Gene3D" id="3.60.70.12">
    <property type="entry name" value="L-amino peptidase D-ALA esterase/amidase"/>
    <property type="match status" value="1"/>
</dbReference>
<keyword evidence="3" id="KW-0934">Plastid</keyword>
<accession>A0A317Y2D5</accession>
<evidence type="ECO:0000256" key="1">
    <source>
        <dbReference type="ARBA" id="ARBA00022571"/>
    </source>
</evidence>
<dbReference type="EMBL" id="NCVQ01000001">
    <property type="protein sequence ID" value="PWZ52789.1"/>
    <property type="molecule type" value="Genomic_DNA"/>
</dbReference>
<reference evidence="4" key="1">
    <citation type="journal article" date="2018" name="Nat. Genet.">
        <title>Extensive intraspecific gene order and gene structural variations between Mo17 and other maize genomes.</title>
        <authorList>
            <person name="Sun S."/>
            <person name="Zhou Y."/>
            <person name="Chen J."/>
            <person name="Shi J."/>
            <person name="Zhao H."/>
            <person name="Zhao H."/>
            <person name="Song W."/>
            <person name="Zhang M."/>
            <person name="Cui Y."/>
            <person name="Dong X."/>
            <person name="Liu H."/>
            <person name="Ma X."/>
            <person name="Jiao Y."/>
            <person name="Wang B."/>
            <person name="Wei X."/>
            <person name="Stein J.C."/>
            <person name="Glaubitz J.C."/>
            <person name="Lu F."/>
            <person name="Yu G."/>
            <person name="Liang C."/>
            <person name="Fengler K."/>
            <person name="Li B."/>
            <person name="Rafalski A."/>
            <person name="Schnable P.S."/>
            <person name="Ware D.H."/>
            <person name="Buckler E.S."/>
            <person name="Lai J."/>
        </authorList>
    </citation>
    <scope>NUCLEOTIDE SEQUENCE [LARGE SCALE GENOMIC DNA]</scope>
    <source>
        <tissue evidence="4">Seedling</tissue>
    </source>
</reference>
<feature type="binding site" evidence="3">
    <location>
        <position position="191"/>
    </location>
    <ligand>
        <name>substrate</name>
    </ligand>
</feature>
<dbReference type="GO" id="GO:0006526">
    <property type="term" value="P:L-arginine biosynthetic process"/>
    <property type="evidence" value="ECO:0007669"/>
    <property type="project" value="UniProtKB-UniRule"/>
</dbReference>
<evidence type="ECO:0000256" key="3">
    <source>
        <dbReference type="HAMAP-Rule" id="MF_03124"/>
    </source>
</evidence>
<proteinExistence type="inferred from homology"/>
<feature type="chain" id="PRO_5023338328" description="Arginine biosynthesis bifunctional protein ArgJ alpha chain" evidence="3">
    <location>
        <begin position="1"/>
        <end position="227"/>
    </location>
</feature>
<dbReference type="Proteomes" id="UP000251960">
    <property type="component" value="Chromosome 1"/>
</dbReference>
<comment type="subcellular location">
    <subcellularLocation>
        <location evidence="3">Plastid</location>
        <location evidence="3">Chloroplast</location>
    </subcellularLocation>
</comment>
<comment type="catalytic activity">
    <reaction evidence="3">
        <text>L-glutamate + acetyl-CoA = N-acetyl-L-glutamate + CoA + H(+)</text>
        <dbReference type="Rhea" id="RHEA:24292"/>
        <dbReference type="ChEBI" id="CHEBI:15378"/>
        <dbReference type="ChEBI" id="CHEBI:29985"/>
        <dbReference type="ChEBI" id="CHEBI:44337"/>
        <dbReference type="ChEBI" id="CHEBI:57287"/>
        <dbReference type="ChEBI" id="CHEBI:57288"/>
        <dbReference type="EC" id="2.3.1.1"/>
    </reaction>
</comment>
<feature type="site" description="Involved in the stabilization of negative charge on the oxyanion by the formation of the oxyanion hole" evidence="3">
    <location>
        <position position="153"/>
    </location>
</feature>
<feature type="chain" id="PRO_5023338329" description="Arginine biosynthesis bifunctional protein ArgJ beta chain" evidence="3">
    <location>
        <begin position="228"/>
        <end position="269"/>
    </location>
</feature>
<name>A0A317Y2D5_MAIZE</name>
<dbReference type="PANTHER" id="PTHR23100:SF0">
    <property type="entry name" value="ARGININE BIOSYNTHESIS BIFUNCTIONAL PROTEIN ARGJ, MITOCHONDRIAL"/>
    <property type="match status" value="1"/>
</dbReference>
<comment type="catalytic activity">
    <reaction evidence="3">
        <text>N(2)-acetyl-L-ornithine + L-glutamate = N-acetyl-L-glutamate + L-ornithine</text>
        <dbReference type="Rhea" id="RHEA:15349"/>
        <dbReference type="ChEBI" id="CHEBI:29985"/>
        <dbReference type="ChEBI" id="CHEBI:44337"/>
        <dbReference type="ChEBI" id="CHEBI:46911"/>
        <dbReference type="ChEBI" id="CHEBI:57805"/>
        <dbReference type="EC" id="2.3.1.35"/>
    </reaction>
</comment>
<dbReference type="GO" id="GO:0004358">
    <property type="term" value="F:L-glutamate N-acetyltransferase activity, acting on acetyl-L-ornithine as donor"/>
    <property type="evidence" value="ECO:0007669"/>
    <property type="project" value="UniProtKB-UniRule"/>
</dbReference>
<dbReference type="AlphaFoldDB" id="A0A317Y2D5"/>
<comment type="function">
    <text evidence="3">Catalyzes two activities which are involved in the cyclic version of arginine biosynthesis: the synthesis of acetylglutamate from glutamate and acetyl-CoA, and of ornithine by transacetylation between acetylornithine and glutamate.</text>
</comment>
<feature type="binding site" evidence="3">
    <location>
        <position position="217"/>
    </location>
    <ligand>
        <name>substrate</name>
    </ligand>
</feature>
<dbReference type="Pfam" id="PF01960">
    <property type="entry name" value="ArgJ"/>
    <property type="match status" value="1"/>
</dbReference>
<comment type="pathway">
    <text evidence="3">Amino-acid biosynthesis; L-arginine biosynthesis; L-ornithine and N-acetyl-L-glutamate from L-glutamate and N(2)-acetyl-L-ornithine (cyclic): step 1/1.</text>
</comment>
<dbReference type="EC" id="2.3.1.1" evidence="3"/>
<dbReference type="PANTHER" id="PTHR23100">
    <property type="entry name" value="ARGININE BIOSYNTHESIS BIFUNCTIONAL PROTEIN ARGJ"/>
    <property type="match status" value="1"/>
</dbReference>
<comment type="subunit">
    <text evidence="3">Heterodimer of an alpha and a beta chain.</text>
</comment>
<organism evidence="4">
    <name type="scientific">Zea mays</name>
    <name type="common">Maize</name>
    <dbReference type="NCBI Taxonomy" id="4577"/>
    <lineage>
        <taxon>Eukaryota</taxon>
        <taxon>Viridiplantae</taxon>
        <taxon>Streptophyta</taxon>
        <taxon>Embryophyta</taxon>
        <taxon>Tracheophyta</taxon>
        <taxon>Spermatophyta</taxon>
        <taxon>Magnoliopsida</taxon>
        <taxon>Liliopsida</taxon>
        <taxon>Poales</taxon>
        <taxon>Poaceae</taxon>
        <taxon>PACMAD clade</taxon>
        <taxon>Panicoideae</taxon>
        <taxon>Andropogonodae</taxon>
        <taxon>Andropogoneae</taxon>
        <taxon>Tripsacinae</taxon>
        <taxon>Zea</taxon>
    </lineage>
</organism>
<sequence length="269" mass="27800">MSPPSVLLLHSRIPLQPRPFRMNSRAAPSRVVVCSVASTEGFISAAPILLPEGPWKQVEGGVTAAKGFKAAGIYSGLRAKGEKPDLALVACDVDATVAGAFTTNVVAAAPVLYCKHVLSTSKTGRAVLINAGQANAATLLNVSTDNILIQSTGVIGQRIKKEALLNSLPRLVGSLSSSVQGANSAAVAITTTDLVSKSIAVQTEIGGVAIRIGGMAKGSGMIHPNMATMLGVLTTDAQVSSDVWREMIRMSVSRSFNQITVSLCSCISC</sequence>
<keyword evidence="1 3" id="KW-0055">Arginine biosynthesis</keyword>
<keyword evidence="3" id="KW-0012">Acyltransferase</keyword>
<evidence type="ECO:0000256" key="2">
    <source>
        <dbReference type="ARBA" id="ARBA00023268"/>
    </source>
</evidence>
<comment type="similarity">
    <text evidence="3">Belongs to the ArgJ family.</text>
</comment>
<keyword evidence="3" id="KW-0150">Chloroplast</keyword>
<comment type="caution">
    <text evidence="4">The sequence shown here is derived from an EMBL/GenBank/DDBJ whole genome shotgun (WGS) entry which is preliminary data.</text>
</comment>
<feature type="site" description="Cleavage; by autolysis" evidence="3">
    <location>
        <begin position="227"/>
        <end position="228"/>
    </location>
</feature>
<dbReference type="SUPFAM" id="SSF56266">
    <property type="entry name" value="DmpA/ArgJ-like"/>
    <property type="match status" value="1"/>
</dbReference>
<dbReference type="UniPathway" id="UPA00068">
    <property type="reaction ID" value="UER00106"/>
</dbReference>
<protein>
    <recommendedName>
        <fullName evidence="3">Arginine biosynthesis bifunctional protein ArgJ, chloroplastic</fullName>
    </recommendedName>
    <domain>
        <recommendedName>
            <fullName evidence="3">Glutamate N-acetyltransferase</fullName>
            <shortName evidence="3">GAT</shortName>
            <ecNumber evidence="3">2.3.1.35</ecNumber>
        </recommendedName>
        <alternativeName>
            <fullName evidence="3">Ornithine acetyltransferase</fullName>
            <shortName evidence="3">OATase</shortName>
        </alternativeName>
        <alternativeName>
            <fullName evidence="3">Ornithine transacetylase</fullName>
        </alternativeName>
    </domain>
    <domain>
        <recommendedName>
            <fullName evidence="3">Amino-acid acetyltransferase</fullName>
            <ecNumber evidence="3">2.3.1.1</ecNumber>
        </recommendedName>
        <alternativeName>
            <fullName evidence="3">N-acetylglutamate synthase</fullName>
            <shortName evidence="3">AGS</shortName>
        </alternativeName>
    </domain>
    <component>
        <recommendedName>
            <fullName evidence="3">Arginine biosynthesis bifunctional protein ArgJ alpha chain</fullName>
        </recommendedName>
    </component>
    <component>
        <recommendedName>
            <fullName evidence="3">Arginine biosynthesis bifunctional protein ArgJ beta chain</fullName>
        </recommendedName>
    </component>
</protein>
<dbReference type="GO" id="GO:0004042">
    <property type="term" value="F:L-glutamate N-acetyltransferase activity"/>
    <property type="evidence" value="ECO:0007669"/>
    <property type="project" value="UniProtKB-UniRule"/>
</dbReference>
<dbReference type="ExpressionAtlas" id="A0A317Y2D5">
    <property type="expression patterns" value="baseline and differential"/>
</dbReference>
<feature type="active site" description="Nucleophile" evidence="3">
    <location>
        <position position="228"/>
    </location>
</feature>
<evidence type="ECO:0000313" key="4">
    <source>
        <dbReference type="EMBL" id="PWZ52789.1"/>
    </source>
</evidence>
<dbReference type="HAMAP" id="MF_01106">
    <property type="entry name" value="ArgJ"/>
    <property type="match status" value="1"/>
</dbReference>
<dbReference type="InterPro" id="IPR002813">
    <property type="entry name" value="Arg_biosynth_ArgJ"/>
</dbReference>
<keyword evidence="3" id="KW-0808">Transferase</keyword>
<dbReference type="EC" id="2.3.1.35" evidence="3"/>
<keyword evidence="3" id="KW-0068">Autocatalytic cleavage</keyword>
<dbReference type="GO" id="GO:0009507">
    <property type="term" value="C:chloroplast"/>
    <property type="evidence" value="ECO:0007669"/>
    <property type="project" value="UniProtKB-SubCell"/>
</dbReference>
<keyword evidence="2 3" id="KW-0511">Multifunctional enzyme</keyword>
<feature type="binding site" evidence="3">
    <location>
        <position position="228"/>
    </location>
    <ligand>
        <name>substrate</name>
    </ligand>
</feature>
<keyword evidence="3" id="KW-0028">Amino-acid biosynthesis</keyword>